<reference evidence="1 2" key="1">
    <citation type="journal article" date="2012" name="New Phytol.">
        <title>Insight into trade-off between wood decay and parasitism from the genome of a fungal forest pathogen.</title>
        <authorList>
            <person name="Olson A."/>
            <person name="Aerts A."/>
            <person name="Asiegbu F."/>
            <person name="Belbahri L."/>
            <person name="Bouzid O."/>
            <person name="Broberg A."/>
            <person name="Canback B."/>
            <person name="Coutinho P.M."/>
            <person name="Cullen D."/>
            <person name="Dalman K."/>
            <person name="Deflorio G."/>
            <person name="van Diepen L.T."/>
            <person name="Dunand C."/>
            <person name="Duplessis S."/>
            <person name="Durling M."/>
            <person name="Gonthier P."/>
            <person name="Grimwood J."/>
            <person name="Fossdal C.G."/>
            <person name="Hansson D."/>
            <person name="Henrissat B."/>
            <person name="Hietala A."/>
            <person name="Himmelstrand K."/>
            <person name="Hoffmeister D."/>
            <person name="Hogberg N."/>
            <person name="James T.Y."/>
            <person name="Karlsson M."/>
            <person name="Kohler A."/>
            <person name="Kues U."/>
            <person name="Lee Y.H."/>
            <person name="Lin Y.C."/>
            <person name="Lind M."/>
            <person name="Lindquist E."/>
            <person name="Lombard V."/>
            <person name="Lucas S."/>
            <person name="Lunden K."/>
            <person name="Morin E."/>
            <person name="Murat C."/>
            <person name="Park J."/>
            <person name="Raffaello T."/>
            <person name="Rouze P."/>
            <person name="Salamov A."/>
            <person name="Schmutz J."/>
            <person name="Solheim H."/>
            <person name="Stahlberg J."/>
            <person name="Velez H."/>
            <person name="de Vries R.P."/>
            <person name="Wiebenga A."/>
            <person name="Woodward S."/>
            <person name="Yakovlev I."/>
            <person name="Garbelotto M."/>
            <person name="Martin F."/>
            <person name="Grigoriev I.V."/>
            <person name="Stenlid J."/>
        </authorList>
    </citation>
    <scope>NUCLEOTIDE SEQUENCE [LARGE SCALE GENOMIC DNA]</scope>
    <source>
        <strain evidence="1 2">TC 32-1</strain>
    </source>
</reference>
<dbReference type="Proteomes" id="UP000030671">
    <property type="component" value="Unassembled WGS sequence"/>
</dbReference>
<dbReference type="AlphaFoldDB" id="W4JPN1"/>
<keyword evidence="2" id="KW-1185">Reference proteome</keyword>
<dbReference type="InParanoid" id="W4JPN1"/>
<dbReference type="EMBL" id="KI925466">
    <property type="protein sequence ID" value="ETW75493.1"/>
    <property type="molecule type" value="Genomic_DNA"/>
</dbReference>
<name>W4JPN1_HETIT</name>
<dbReference type="RefSeq" id="XP_009552903.1">
    <property type="nucleotide sequence ID" value="XM_009554608.1"/>
</dbReference>
<accession>W4JPN1</accession>
<feature type="non-terminal residue" evidence="1">
    <location>
        <position position="1"/>
    </location>
</feature>
<evidence type="ECO:0000313" key="1">
    <source>
        <dbReference type="EMBL" id="ETW75493.1"/>
    </source>
</evidence>
<dbReference type="GeneID" id="20671623"/>
<proteinExistence type="predicted"/>
<gene>
    <name evidence="1" type="ORF">HETIRDRAFT_330914</name>
</gene>
<sequence length="92" mass="9988">LSSVGQGPTVFGKSWRLWYLLSAVRYLPKASRIPSLDPSMGACSSMLTIRPTSLKHSFEPVTPSPITLANNVFSPTFDFLTMATPSMPARGN</sequence>
<organism evidence="1 2">
    <name type="scientific">Heterobasidion irregulare (strain TC 32-1)</name>
    <dbReference type="NCBI Taxonomy" id="747525"/>
    <lineage>
        <taxon>Eukaryota</taxon>
        <taxon>Fungi</taxon>
        <taxon>Dikarya</taxon>
        <taxon>Basidiomycota</taxon>
        <taxon>Agaricomycotina</taxon>
        <taxon>Agaricomycetes</taxon>
        <taxon>Russulales</taxon>
        <taxon>Bondarzewiaceae</taxon>
        <taxon>Heterobasidion</taxon>
        <taxon>Heterobasidion annosum species complex</taxon>
    </lineage>
</organism>
<protein>
    <submittedName>
        <fullName evidence="1">Uncharacterized protein</fullName>
    </submittedName>
</protein>
<evidence type="ECO:0000313" key="2">
    <source>
        <dbReference type="Proteomes" id="UP000030671"/>
    </source>
</evidence>
<dbReference type="KEGG" id="hir:HETIRDRAFT_330914"/>
<dbReference type="HOGENOM" id="CLU_2413529_0_0_1"/>